<dbReference type="EMBL" id="CP001619">
    <property type="protein sequence ID" value="ACT96703.1"/>
    <property type="molecule type" value="Genomic_DNA"/>
</dbReference>
<sequence length="154" mass="17542">MSVKVDTSELEKLARGLETYKSIVPRSVSDSALRISARPMLLSARRLAPVGDRLKNKRAGATRRDLRIKAVKPVGEENSRVLVGVSKSKGKVGRRTNLITRGFTDRGGRFHRARDFLKDAYDYTIEIVRDNYSREIFTSFKKWASKNLPKSRFQ</sequence>
<proteinExistence type="predicted"/>
<reference evidence="1 2" key="1">
    <citation type="journal article" date="2009" name="Stand. Genomic Sci.">
        <title>Complete genome sequence of Dyadobacter fermentans type strain (NS114).</title>
        <authorList>
            <person name="Lang E."/>
            <person name="Lapidus A."/>
            <person name="Chertkov O."/>
            <person name="Brettin T."/>
            <person name="Detter J.C."/>
            <person name="Han C."/>
            <person name="Copeland A."/>
            <person name="Glavina Del Rio T."/>
            <person name="Nolan M."/>
            <person name="Chen F."/>
            <person name="Lucas S."/>
            <person name="Tice H."/>
            <person name="Cheng J.F."/>
            <person name="Land M."/>
            <person name="Hauser L."/>
            <person name="Chang Y.J."/>
            <person name="Jeffries C.D."/>
            <person name="Kopitz M."/>
            <person name="Bruce D."/>
            <person name="Goodwin L."/>
            <person name="Pitluck S."/>
            <person name="Ovchinnikova G."/>
            <person name="Pati A."/>
            <person name="Ivanova N."/>
            <person name="Mavrommatis K."/>
            <person name="Chen A."/>
            <person name="Palaniappan K."/>
            <person name="Chain P."/>
            <person name="Bristow J."/>
            <person name="Eisen J.A."/>
            <person name="Markowitz V."/>
            <person name="Hugenholtz P."/>
            <person name="Goker M."/>
            <person name="Rohde M."/>
            <person name="Kyrpides N.C."/>
            <person name="Klenk H.P."/>
        </authorList>
    </citation>
    <scope>NUCLEOTIDE SEQUENCE [LARGE SCALE GENOMIC DNA]</scope>
    <source>
        <strain evidence="2">ATCC 700827 / DSM 18053 / CIP 107007 / KCTC 52180 / NS114</strain>
    </source>
</reference>
<dbReference type="KEGG" id="dfe:Dfer_5512"/>
<dbReference type="eggNOG" id="ENOG502ZQ8M">
    <property type="taxonomic scope" value="Bacteria"/>
</dbReference>
<organism evidence="1 2">
    <name type="scientific">Dyadobacter fermentans (strain ATCC 700827 / DSM 18053 / CIP 107007 / KCTC 52180 / NS114)</name>
    <dbReference type="NCBI Taxonomy" id="471854"/>
    <lineage>
        <taxon>Bacteria</taxon>
        <taxon>Pseudomonadati</taxon>
        <taxon>Bacteroidota</taxon>
        <taxon>Cytophagia</taxon>
        <taxon>Cytophagales</taxon>
        <taxon>Spirosomataceae</taxon>
        <taxon>Dyadobacter</taxon>
    </lineage>
</organism>
<dbReference type="AlphaFoldDB" id="C6VVH3"/>
<dbReference type="Proteomes" id="UP000002011">
    <property type="component" value="Chromosome"/>
</dbReference>
<evidence type="ECO:0000313" key="2">
    <source>
        <dbReference type="Proteomes" id="UP000002011"/>
    </source>
</evidence>
<dbReference type="HOGENOM" id="CLU_1701464_0_0_10"/>
<accession>C6VVH3</accession>
<dbReference type="RefSeq" id="WP_015814943.1">
    <property type="nucleotide sequence ID" value="NC_013037.1"/>
</dbReference>
<evidence type="ECO:0008006" key="3">
    <source>
        <dbReference type="Google" id="ProtNLM"/>
    </source>
</evidence>
<gene>
    <name evidence="1" type="ordered locus">Dfer_5512</name>
</gene>
<name>C6VVH3_DYAFD</name>
<evidence type="ECO:0000313" key="1">
    <source>
        <dbReference type="EMBL" id="ACT96703.1"/>
    </source>
</evidence>
<dbReference type="OrthoDB" id="957533at2"/>
<dbReference type="STRING" id="471854.Dfer_5512"/>
<protein>
    <recommendedName>
        <fullName evidence="3">Phage protein, HK97 gp10 family</fullName>
    </recommendedName>
</protein>
<keyword evidence="2" id="KW-1185">Reference proteome</keyword>